<name>A0AAD5DAT0_AMBAR</name>
<protein>
    <submittedName>
        <fullName evidence="2">Uncharacterized protein</fullName>
    </submittedName>
</protein>
<evidence type="ECO:0000313" key="3">
    <source>
        <dbReference type="Proteomes" id="UP001206925"/>
    </source>
</evidence>
<keyword evidence="1" id="KW-0472">Membrane</keyword>
<gene>
    <name evidence="2" type="ORF">M8C21_002903</name>
</gene>
<feature type="non-terminal residue" evidence="2">
    <location>
        <position position="1"/>
    </location>
</feature>
<dbReference type="EMBL" id="JAMZMK010001278">
    <property type="protein sequence ID" value="KAI7755331.1"/>
    <property type="molecule type" value="Genomic_DNA"/>
</dbReference>
<accession>A0AAD5DAT0</accession>
<feature type="transmembrane region" description="Helical" evidence="1">
    <location>
        <begin position="6"/>
        <end position="28"/>
    </location>
</feature>
<sequence>GKMMMVSFRSWGIISLTIAYIWQLYTLVQSLRRVRRSNIRGVTSEFSDGGLRFSSGFMAGEGDDGKGEGDVGDGGVYGGCHGGPKCLGSCLLDSQ</sequence>
<keyword evidence="1" id="KW-0812">Transmembrane</keyword>
<organism evidence="2 3">
    <name type="scientific">Ambrosia artemisiifolia</name>
    <name type="common">Common ragweed</name>
    <dbReference type="NCBI Taxonomy" id="4212"/>
    <lineage>
        <taxon>Eukaryota</taxon>
        <taxon>Viridiplantae</taxon>
        <taxon>Streptophyta</taxon>
        <taxon>Embryophyta</taxon>
        <taxon>Tracheophyta</taxon>
        <taxon>Spermatophyta</taxon>
        <taxon>Magnoliopsida</taxon>
        <taxon>eudicotyledons</taxon>
        <taxon>Gunneridae</taxon>
        <taxon>Pentapetalae</taxon>
        <taxon>asterids</taxon>
        <taxon>campanulids</taxon>
        <taxon>Asterales</taxon>
        <taxon>Asteraceae</taxon>
        <taxon>Asteroideae</taxon>
        <taxon>Heliantheae alliance</taxon>
        <taxon>Heliantheae</taxon>
        <taxon>Ambrosia</taxon>
    </lineage>
</organism>
<reference evidence="2" key="1">
    <citation type="submission" date="2022-06" db="EMBL/GenBank/DDBJ databases">
        <title>Uncovering the hologenomic basis of an extraordinary plant invasion.</title>
        <authorList>
            <person name="Bieker V.C."/>
            <person name="Martin M.D."/>
            <person name="Gilbert T."/>
            <person name="Hodgins K."/>
            <person name="Battlay P."/>
            <person name="Petersen B."/>
            <person name="Wilson J."/>
        </authorList>
    </citation>
    <scope>NUCLEOTIDE SEQUENCE</scope>
    <source>
        <strain evidence="2">AA19_3_7</strain>
        <tissue evidence="2">Leaf</tissue>
    </source>
</reference>
<feature type="non-terminal residue" evidence="2">
    <location>
        <position position="95"/>
    </location>
</feature>
<evidence type="ECO:0000313" key="2">
    <source>
        <dbReference type="EMBL" id="KAI7755331.1"/>
    </source>
</evidence>
<comment type="caution">
    <text evidence="2">The sequence shown here is derived from an EMBL/GenBank/DDBJ whole genome shotgun (WGS) entry which is preliminary data.</text>
</comment>
<dbReference type="Proteomes" id="UP001206925">
    <property type="component" value="Unassembled WGS sequence"/>
</dbReference>
<evidence type="ECO:0000256" key="1">
    <source>
        <dbReference type="SAM" id="Phobius"/>
    </source>
</evidence>
<proteinExistence type="predicted"/>
<keyword evidence="3" id="KW-1185">Reference proteome</keyword>
<keyword evidence="1" id="KW-1133">Transmembrane helix</keyword>
<dbReference type="AlphaFoldDB" id="A0AAD5DAT0"/>